<keyword evidence="2" id="KW-0695">RNA-directed DNA polymerase</keyword>
<reference evidence="2 3" key="1">
    <citation type="submission" date="2013-11" db="EMBL/GenBank/DDBJ databases">
        <title>Genome sequencing of Stegodyphus mimosarum.</title>
        <authorList>
            <person name="Bechsgaard J."/>
        </authorList>
    </citation>
    <scope>NUCLEOTIDE SEQUENCE [LARGE SCALE GENOMIC DNA]</scope>
</reference>
<gene>
    <name evidence="2" type="ORF">X975_13290</name>
</gene>
<sequence>MFPGDKPFILAGDLNAKNTEWGCRCTNKNGKVLYDYLNQHPISIYAPNEYTYRPSNPRRADILDILLTNTSMNMKLEVKHELNSDHIPVLVTLGTHKQVINEKIRITDWNMFSDMLRENPPSLGTLKTRNDIDTAVDTISKSVLDAISKASRYVNKEKFSGRLPNDIRQLISQRNHLRKRWHITWSPQIKREWNKLNKIIKKKIDEHRNTLWEEKILSLSPNDGTLWTFIKKLKRNNGSIRPIYFEDTIAITNKDKASVLANHLEKQFMPNRIPRNIDFTYDICYQVRDYLNAPTVRKQPKYATPLEVKDIIKKLKIKKAPGHDTINNIAIRNLPDNLIAKYTSIINACLSISYFPKVWKHAKVILLPKPGKDTTRPEGYRPISLLSGFGKLFERIILTRIKPFLNILPPEQFGFRSKLSTSKQLHLLHPYSNVRSGSILHENDFPQALSLLKCRDDKAVDKVNRLSWSGYSNSCS</sequence>
<evidence type="ECO:0000259" key="1">
    <source>
        <dbReference type="Pfam" id="PF14529"/>
    </source>
</evidence>
<dbReference type="EMBL" id="KK117973">
    <property type="protein sequence ID" value="KFM71878.1"/>
    <property type="molecule type" value="Genomic_DNA"/>
</dbReference>
<dbReference type="Gene3D" id="3.60.10.10">
    <property type="entry name" value="Endonuclease/exonuclease/phosphatase"/>
    <property type="match status" value="1"/>
</dbReference>
<dbReference type="Pfam" id="PF14529">
    <property type="entry name" value="Exo_endo_phos_2"/>
    <property type="match status" value="1"/>
</dbReference>
<dbReference type="InterPro" id="IPR043502">
    <property type="entry name" value="DNA/RNA_pol_sf"/>
</dbReference>
<evidence type="ECO:0000313" key="3">
    <source>
        <dbReference type="Proteomes" id="UP000054359"/>
    </source>
</evidence>
<dbReference type="STRING" id="407821.A0A087U3D9"/>
<name>A0A087U3D9_STEMI</name>
<evidence type="ECO:0000313" key="2">
    <source>
        <dbReference type="EMBL" id="KFM71878.1"/>
    </source>
</evidence>
<dbReference type="SUPFAM" id="SSF56672">
    <property type="entry name" value="DNA/RNA polymerases"/>
    <property type="match status" value="1"/>
</dbReference>
<organism evidence="2 3">
    <name type="scientific">Stegodyphus mimosarum</name>
    <name type="common">African social velvet spider</name>
    <dbReference type="NCBI Taxonomy" id="407821"/>
    <lineage>
        <taxon>Eukaryota</taxon>
        <taxon>Metazoa</taxon>
        <taxon>Ecdysozoa</taxon>
        <taxon>Arthropoda</taxon>
        <taxon>Chelicerata</taxon>
        <taxon>Arachnida</taxon>
        <taxon>Araneae</taxon>
        <taxon>Araneomorphae</taxon>
        <taxon>Entelegynae</taxon>
        <taxon>Eresoidea</taxon>
        <taxon>Eresidae</taxon>
        <taxon>Stegodyphus</taxon>
    </lineage>
</organism>
<dbReference type="OrthoDB" id="6437545at2759"/>
<dbReference type="PANTHER" id="PTHR19446">
    <property type="entry name" value="REVERSE TRANSCRIPTASES"/>
    <property type="match status" value="1"/>
</dbReference>
<proteinExistence type="predicted"/>
<accession>A0A087U3D9</accession>
<keyword evidence="3" id="KW-1185">Reference proteome</keyword>
<dbReference type="GO" id="GO:0003964">
    <property type="term" value="F:RNA-directed DNA polymerase activity"/>
    <property type="evidence" value="ECO:0007669"/>
    <property type="project" value="UniProtKB-KW"/>
</dbReference>
<dbReference type="InterPro" id="IPR005135">
    <property type="entry name" value="Endo/exonuclease/phosphatase"/>
</dbReference>
<keyword evidence="2" id="KW-0548">Nucleotidyltransferase</keyword>
<dbReference type="OMA" id="YILATHF"/>
<dbReference type="InterPro" id="IPR036691">
    <property type="entry name" value="Endo/exonu/phosph_ase_sf"/>
</dbReference>
<feature type="domain" description="Endonuclease/exonuclease/phosphatase" evidence="1">
    <location>
        <begin position="7"/>
        <end position="89"/>
    </location>
</feature>
<dbReference type="AlphaFoldDB" id="A0A087U3D9"/>
<feature type="non-terminal residue" evidence="2">
    <location>
        <position position="476"/>
    </location>
</feature>
<dbReference type="Proteomes" id="UP000054359">
    <property type="component" value="Unassembled WGS sequence"/>
</dbReference>
<protein>
    <submittedName>
        <fullName evidence="2">Putative RNA-directed DNA polymerase from transposon X-element</fullName>
    </submittedName>
</protein>
<dbReference type="SUPFAM" id="SSF56219">
    <property type="entry name" value="DNase I-like"/>
    <property type="match status" value="1"/>
</dbReference>
<keyword evidence="2" id="KW-0808">Transferase</keyword>